<sequence length="166" mass="18590">MADNIEPTLEPDVAADSVVGEALGLIVVSEELAAERYRALAATVDPQVRPALLTLYAAAKQNADELRGAARARQAKLTQQQVLELQRCTDRLRRAVLNSDFGSKPVEDDVLDYVENCEHLTFAYYCCLSSLLSAGPLKDLFRRLMDQKRRHEEAIHQCCDALFLIW</sequence>
<keyword evidence="2" id="KW-1185">Reference proteome</keyword>
<comment type="caution">
    <text evidence="1">The sequence shown here is derived from an EMBL/GenBank/DDBJ whole genome shotgun (WGS) entry which is preliminary data.</text>
</comment>
<reference evidence="1" key="2">
    <citation type="journal article" date="2020" name="Microorganisms">
        <title>Osmotic Adaptation and Compatible Solute Biosynthesis of Phototrophic Bacteria as Revealed from Genome Analyses.</title>
        <authorList>
            <person name="Imhoff J.F."/>
            <person name="Rahn T."/>
            <person name="Kunzel S."/>
            <person name="Keller A."/>
            <person name="Neulinger S.C."/>
        </authorList>
    </citation>
    <scope>NUCLEOTIDE SEQUENCE</scope>
    <source>
        <strain evidence="1">DSM 11080</strain>
    </source>
</reference>
<dbReference type="InterPro" id="IPR012347">
    <property type="entry name" value="Ferritin-like"/>
</dbReference>
<reference evidence="1" key="1">
    <citation type="submission" date="2017-08" db="EMBL/GenBank/DDBJ databases">
        <authorList>
            <person name="Imhoff J.F."/>
            <person name="Rahn T."/>
            <person name="Kuenzel S."/>
            <person name="Neulinger S.C."/>
        </authorList>
    </citation>
    <scope>NUCLEOTIDE SEQUENCE</scope>
    <source>
        <strain evidence="1">DSM 11080</strain>
    </source>
</reference>
<dbReference type="Proteomes" id="UP001296776">
    <property type="component" value="Unassembled WGS sequence"/>
</dbReference>
<proteinExistence type="predicted"/>
<organism evidence="1 2">
    <name type="scientific">Halochromatium glycolicum</name>
    <dbReference type="NCBI Taxonomy" id="85075"/>
    <lineage>
        <taxon>Bacteria</taxon>
        <taxon>Pseudomonadati</taxon>
        <taxon>Pseudomonadota</taxon>
        <taxon>Gammaproteobacteria</taxon>
        <taxon>Chromatiales</taxon>
        <taxon>Chromatiaceae</taxon>
        <taxon>Halochromatium</taxon>
    </lineage>
</organism>
<dbReference type="RefSeq" id="WP_200348660.1">
    <property type="nucleotide sequence ID" value="NZ_NRSJ01000069.1"/>
</dbReference>
<dbReference type="InterPro" id="IPR009078">
    <property type="entry name" value="Ferritin-like_SF"/>
</dbReference>
<gene>
    <name evidence="1" type="ORF">CKO40_22260</name>
</gene>
<name>A0AAJ0XBW4_9GAMM</name>
<dbReference type="Gene3D" id="1.20.1260.10">
    <property type="match status" value="1"/>
</dbReference>
<accession>A0AAJ0XBW4</accession>
<dbReference type="SUPFAM" id="SSF47240">
    <property type="entry name" value="Ferritin-like"/>
    <property type="match status" value="1"/>
</dbReference>
<dbReference type="EMBL" id="NRSJ01000069">
    <property type="protein sequence ID" value="MBK1707181.1"/>
    <property type="molecule type" value="Genomic_DNA"/>
</dbReference>
<evidence type="ECO:0000313" key="2">
    <source>
        <dbReference type="Proteomes" id="UP001296776"/>
    </source>
</evidence>
<dbReference type="AlphaFoldDB" id="A0AAJ0XBW4"/>
<evidence type="ECO:0000313" key="1">
    <source>
        <dbReference type="EMBL" id="MBK1707181.1"/>
    </source>
</evidence>
<protein>
    <submittedName>
        <fullName evidence="1">Uncharacterized protein</fullName>
    </submittedName>
</protein>